<evidence type="ECO:0000256" key="13">
    <source>
        <dbReference type="RuleBase" id="RU367063"/>
    </source>
</evidence>
<comment type="function">
    <text evidence="12 13">Involved in cytokinesis and spindle organization. May play a role in actin cytoskeleton organization and microtubule stabilization and hence required for proper cell adhesion and migration.</text>
</comment>
<evidence type="ECO:0000256" key="5">
    <source>
        <dbReference type="ARBA" id="ARBA00022490"/>
    </source>
</evidence>
<evidence type="ECO:0000256" key="14">
    <source>
        <dbReference type="SAM" id="Coils"/>
    </source>
</evidence>
<evidence type="ECO:0000256" key="6">
    <source>
        <dbReference type="ARBA" id="ARBA00022618"/>
    </source>
</evidence>
<keyword evidence="5 13" id="KW-0963">Cytoplasm</keyword>
<feature type="region of interest" description="Disordered" evidence="15">
    <location>
        <begin position="206"/>
        <end position="234"/>
    </location>
</feature>
<evidence type="ECO:0000256" key="9">
    <source>
        <dbReference type="ARBA" id="ARBA00023054"/>
    </source>
</evidence>
<feature type="compositionally biased region" description="Low complexity" evidence="15">
    <location>
        <begin position="358"/>
        <end position="376"/>
    </location>
</feature>
<protein>
    <recommendedName>
        <fullName evidence="4 13">Cytospin-A</fullName>
    </recommendedName>
</protein>
<dbReference type="CDD" id="cd21199">
    <property type="entry name" value="CH_CYTS"/>
    <property type="match status" value="1"/>
</dbReference>
<feature type="region of interest" description="Disordered" evidence="15">
    <location>
        <begin position="853"/>
        <end position="880"/>
    </location>
</feature>
<keyword evidence="11 13" id="KW-0131">Cell cycle</keyword>
<feature type="compositionally biased region" description="Basic and acidic residues" evidence="15">
    <location>
        <begin position="155"/>
        <end position="164"/>
    </location>
</feature>
<proteinExistence type="inferred from homology"/>
<comment type="similarity">
    <text evidence="2 13">Belongs to the cytospin-A family.</text>
</comment>
<comment type="subunit">
    <text evidence="3 13">May interact with both microtubules and actin cytoskeleton.</text>
</comment>
<feature type="compositionally biased region" description="Low complexity" evidence="15">
    <location>
        <begin position="953"/>
        <end position="966"/>
    </location>
</feature>
<reference evidence="17" key="2">
    <citation type="submission" date="2025-09" db="UniProtKB">
        <authorList>
            <consortium name="Ensembl"/>
        </authorList>
    </citation>
    <scope>IDENTIFICATION</scope>
</reference>
<feature type="region of interest" description="Disordered" evidence="15">
    <location>
        <begin position="953"/>
        <end position="975"/>
    </location>
</feature>
<dbReference type="GO" id="GO:0005737">
    <property type="term" value="C:cytoplasm"/>
    <property type="evidence" value="ECO:0007669"/>
    <property type="project" value="UniProtKB-UniRule"/>
</dbReference>
<sequence length="1093" mass="121376">MCVSRLMCKCLGIREPSMKKTGRPVVSKAQSGERGKTEGAATGITSKAAAKTTTTVKSNDDLLAVMTGGTPAMTSTVTKNKRTASTGTNSGNPDSKPKTSSAKRVTSSTSKEPNSSRDRLRTSRTSASKKQSLSGTGQEDVAQGKRSRTQQLAESEGRMNKSKSDSQISVKVALETKVKDLLGLAKSKDLEILHLRSELRDMRAQLGLGGEEAPTEEEGGGGGGGEEEKPQEREVSAITAADVESTLLLLQEQNHAIREELNLLKSENRMLKDRLNALGFSLEQRLDGSDKFFSYPSLSPDLAVSSGHSDGGGTGTLTSSVEGSAPGSLEDLLTAQQHSGSVDNLDSESSEVYQGVTSSDDALDAPSGASSSSESESVPRRERSHRGSSGNASEVSVACLTERIHQMEENQHSTAEELQATLHELADLQQITQELNGENERLGEEKVILMDSLCQQSDKLEHYGRQIEYFRSLLDDHHVSYVLEEDIKSGRYMELEQRYVDLADNARFEREQLLGVQQHLSNTLKMAEQDNTEAQEVIGALKERNHHMEHIMESERQDRGAMVAALEEYKAAVSCEQVELSRCRAQLDQERQKVAELYSIHNSGDKSDICQLLEGVRLDKEAAEARAAKLQEELSHARTDVTRLQDTLSKLDREYRDIQEQEQKQMAEQKRGLEKQRGELQEKETEIGDMKETIFELEDEVEQHRAVKLHDNLIITDLENSVKKLQDQKRDMEREIKILHRRLREESAEWRQFQADLQTAVVIANDIKSEAQEEIGDMRHRLREAQEKNEKLGKELDEVKNRKQDEERGRVYNYMNAVERDLAVLRQGMGLSRRSSTSSEPSPTVKTLIKSFDNASSQAPAATLPRTPLSPSPMKTPPAAAISPIQRHSITGSISAPKPLSSLSDKRPNGSLTLYLCLFVWWPVSRRSSEEMKRDISAPEGGSSSLMAMASASSLSSPTASVTPTARSRLREERKDPLSALAREYGGSKRNALLKWCQKKTEGYQNIDITNFSSSWNDGLAFCAVLHTYLPAHIPYQELTSQEKRRNFTLAFQAAESVGIKSTLDLNEMASTERPDWQSVMTYVTAIYKYFET</sequence>
<evidence type="ECO:0000313" key="18">
    <source>
        <dbReference type="Proteomes" id="UP000694402"/>
    </source>
</evidence>
<accession>A0A8C8J8E6</accession>
<organism evidence="17 18">
    <name type="scientific">Oncorhynchus tshawytscha</name>
    <name type="common">Chinook salmon</name>
    <name type="synonym">Salmo tshawytscha</name>
    <dbReference type="NCBI Taxonomy" id="74940"/>
    <lineage>
        <taxon>Eukaryota</taxon>
        <taxon>Metazoa</taxon>
        <taxon>Chordata</taxon>
        <taxon>Craniata</taxon>
        <taxon>Vertebrata</taxon>
        <taxon>Euteleostomi</taxon>
        <taxon>Actinopterygii</taxon>
        <taxon>Neopterygii</taxon>
        <taxon>Teleostei</taxon>
        <taxon>Protacanthopterygii</taxon>
        <taxon>Salmoniformes</taxon>
        <taxon>Salmonidae</taxon>
        <taxon>Salmoninae</taxon>
        <taxon>Oncorhynchus</taxon>
    </lineage>
</organism>
<dbReference type="Gene3D" id="1.10.418.10">
    <property type="entry name" value="Calponin-like domain"/>
    <property type="match status" value="1"/>
</dbReference>
<dbReference type="GO" id="GO:0051301">
    <property type="term" value="P:cell division"/>
    <property type="evidence" value="ECO:0007669"/>
    <property type="project" value="UniProtKB-UniRule"/>
</dbReference>
<evidence type="ECO:0000256" key="7">
    <source>
        <dbReference type="ARBA" id="ARBA00022868"/>
    </source>
</evidence>
<dbReference type="GO" id="GO:0005819">
    <property type="term" value="C:spindle"/>
    <property type="evidence" value="ECO:0007669"/>
    <property type="project" value="UniProtKB-SubCell"/>
</dbReference>
<feature type="region of interest" description="Disordered" evidence="15">
    <location>
        <begin position="663"/>
        <end position="685"/>
    </location>
</feature>
<keyword evidence="7 13" id="KW-0303">Gap junction</keyword>
<dbReference type="PANTHER" id="PTHR23167">
    <property type="entry name" value="CALPONIN HOMOLOGY DOMAIN-CONTAINING PROTEIN DDB_G0272472-RELATED"/>
    <property type="match status" value="1"/>
</dbReference>
<dbReference type="SMART" id="SM00033">
    <property type="entry name" value="CH"/>
    <property type="match status" value="1"/>
</dbReference>
<feature type="domain" description="Calponin-homology (CH)" evidence="16">
    <location>
        <begin position="987"/>
        <end position="1092"/>
    </location>
</feature>
<dbReference type="PANTHER" id="PTHR23167:SF18">
    <property type="entry name" value="CYTOSPIN-A"/>
    <property type="match status" value="1"/>
</dbReference>
<feature type="region of interest" description="Disordered" evidence="15">
    <location>
        <begin position="304"/>
        <end position="395"/>
    </location>
</feature>
<evidence type="ECO:0000259" key="16">
    <source>
        <dbReference type="PROSITE" id="PS50021"/>
    </source>
</evidence>
<keyword evidence="10 13" id="KW-0206">Cytoskeleton</keyword>
<evidence type="ECO:0000256" key="3">
    <source>
        <dbReference type="ARBA" id="ARBA00011235"/>
    </source>
</evidence>
<evidence type="ECO:0000313" key="17">
    <source>
        <dbReference type="Ensembl" id="ENSOTSP00005091820.1"/>
    </source>
</evidence>
<dbReference type="InterPro" id="IPR001715">
    <property type="entry name" value="CH_dom"/>
</dbReference>
<dbReference type="Ensembl" id="ENSOTST00005099614.2">
    <property type="protein sequence ID" value="ENSOTSP00005091820.1"/>
    <property type="gene ID" value="ENSOTSG00005043013.2"/>
</dbReference>
<dbReference type="SUPFAM" id="SSF47576">
    <property type="entry name" value="Calponin-homology domain, CH-domain"/>
    <property type="match status" value="1"/>
</dbReference>
<feature type="coiled-coil region" evidence="14">
    <location>
        <begin position="492"/>
        <end position="544"/>
    </location>
</feature>
<dbReference type="GeneTree" id="ENSGT00940000153592"/>
<dbReference type="PROSITE" id="PS50021">
    <property type="entry name" value="CH"/>
    <property type="match status" value="1"/>
</dbReference>
<keyword evidence="9 14" id="KW-0175">Coiled coil</keyword>
<feature type="compositionally biased region" description="Polar residues" evidence="15">
    <location>
        <begin position="72"/>
        <end position="113"/>
    </location>
</feature>
<keyword evidence="18" id="KW-1185">Reference proteome</keyword>
<evidence type="ECO:0000256" key="10">
    <source>
        <dbReference type="ARBA" id="ARBA00023212"/>
    </source>
</evidence>
<gene>
    <name evidence="17" type="primary">specc1la</name>
</gene>
<evidence type="ECO:0000256" key="2">
    <source>
        <dbReference type="ARBA" id="ARBA00009452"/>
    </source>
</evidence>
<evidence type="ECO:0000256" key="15">
    <source>
        <dbReference type="SAM" id="MobiDB-lite"/>
    </source>
</evidence>
<dbReference type="InterPro" id="IPR036872">
    <property type="entry name" value="CH_dom_sf"/>
</dbReference>
<evidence type="ECO:0000256" key="4">
    <source>
        <dbReference type="ARBA" id="ARBA00015657"/>
    </source>
</evidence>
<feature type="compositionally biased region" description="Low complexity" evidence="15">
    <location>
        <begin position="39"/>
        <end position="50"/>
    </location>
</feature>
<evidence type="ECO:0000256" key="11">
    <source>
        <dbReference type="ARBA" id="ARBA00023306"/>
    </source>
</evidence>
<keyword evidence="8 13" id="KW-0965">Cell junction</keyword>
<keyword evidence="6 13" id="KW-0132">Cell division</keyword>
<feature type="coiled-coil region" evidence="14">
    <location>
        <begin position="247"/>
        <end position="274"/>
    </location>
</feature>
<feature type="region of interest" description="Disordered" evidence="15">
    <location>
        <begin position="19"/>
        <end position="50"/>
    </location>
</feature>
<feature type="coiled-coil region" evidence="14">
    <location>
        <begin position="418"/>
        <end position="445"/>
    </location>
</feature>
<dbReference type="Proteomes" id="UP000694402">
    <property type="component" value="Unassembled WGS sequence"/>
</dbReference>
<evidence type="ECO:0000256" key="12">
    <source>
        <dbReference type="ARBA" id="ARBA00025131"/>
    </source>
</evidence>
<feature type="compositionally biased region" description="Polar residues" evidence="15">
    <location>
        <begin position="334"/>
        <end position="344"/>
    </location>
</feature>
<evidence type="ECO:0000256" key="8">
    <source>
        <dbReference type="ARBA" id="ARBA00022949"/>
    </source>
</evidence>
<name>A0A8C8J8E6_ONCTS</name>
<comment type="subcellular location">
    <subcellularLocation>
        <location evidence="1 13">Cytoplasm</location>
        <location evidence="1 13">Cytoskeleton</location>
        <location evidence="1 13">Spindle</location>
    </subcellularLocation>
    <subcellularLocation>
        <location evidence="13">Cytoplasm</location>
        <location evidence="13">Cytoskeleton</location>
    </subcellularLocation>
    <subcellularLocation>
        <location evidence="13">Cell junction</location>
        <location evidence="13">Gap junction</location>
    </subcellularLocation>
</comment>
<reference evidence="17" key="1">
    <citation type="submission" date="2025-08" db="UniProtKB">
        <authorList>
            <consortium name="Ensembl"/>
        </authorList>
    </citation>
    <scope>IDENTIFICATION</scope>
</reference>
<dbReference type="GO" id="GO:0005921">
    <property type="term" value="C:gap junction"/>
    <property type="evidence" value="ECO:0007669"/>
    <property type="project" value="UniProtKB-SubCell"/>
</dbReference>
<dbReference type="Pfam" id="PF00307">
    <property type="entry name" value="CH"/>
    <property type="match status" value="1"/>
</dbReference>
<dbReference type="InterPro" id="IPR050540">
    <property type="entry name" value="F-actin_Monoox_Mical"/>
</dbReference>
<feature type="region of interest" description="Disordered" evidence="15">
    <location>
        <begin position="71"/>
        <end position="168"/>
    </location>
</feature>
<dbReference type="AlphaFoldDB" id="A0A8C8J8E6"/>
<evidence type="ECO:0000256" key="1">
    <source>
        <dbReference type="ARBA" id="ARBA00004186"/>
    </source>
</evidence>